<dbReference type="Gene3D" id="3.40.50.10170">
    <property type="match status" value="1"/>
</dbReference>
<dbReference type="InterPro" id="IPR043168">
    <property type="entry name" value="DegV_C"/>
</dbReference>
<dbReference type="STRING" id="1121352.GCA_000620925_00649"/>
<organism evidence="2 3">
    <name type="scientific">Conchiformibius steedae</name>
    <dbReference type="NCBI Taxonomy" id="153493"/>
    <lineage>
        <taxon>Bacteria</taxon>
        <taxon>Pseudomonadati</taxon>
        <taxon>Pseudomonadota</taxon>
        <taxon>Betaproteobacteria</taxon>
        <taxon>Neisseriales</taxon>
        <taxon>Neisseriaceae</taxon>
        <taxon>Conchiformibius</taxon>
    </lineage>
</organism>
<dbReference type="EMBL" id="RQYC01000001">
    <property type="protein sequence ID" value="RRD91471.1"/>
    <property type="molecule type" value="Genomic_DNA"/>
</dbReference>
<keyword evidence="1" id="KW-0446">Lipid-binding</keyword>
<proteinExistence type="predicted"/>
<dbReference type="Pfam" id="PF02645">
    <property type="entry name" value="DegV"/>
    <property type="match status" value="1"/>
</dbReference>
<dbReference type="InterPro" id="IPR050270">
    <property type="entry name" value="DegV_domain_contain"/>
</dbReference>
<gene>
    <name evidence="2" type="ORF">EII21_00085</name>
</gene>
<dbReference type="InterPro" id="IPR003797">
    <property type="entry name" value="DegV"/>
</dbReference>
<dbReference type="PANTHER" id="PTHR33434:SF2">
    <property type="entry name" value="FATTY ACID-BINDING PROTEIN TM_1468"/>
    <property type="match status" value="1"/>
</dbReference>
<dbReference type="NCBIfam" id="TIGR00762">
    <property type="entry name" value="DegV"/>
    <property type="match status" value="1"/>
</dbReference>
<dbReference type="PANTHER" id="PTHR33434">
    <property type="entry name" value="DEGV DOMAIN-CONTAINING PROTEIN DR_1986-RELATED"/>
    <property type="match status" value="1"/>
</dbReference>
<dbReference type="SUPFAM" id="SSF82549">
    <property type="entry name" value="DAK1/DegV-like"/>
    <property type="match status" value="1"/>
</dbReference>
<dbReference type="GO" id="GO:0008289">
    <property type="term" value="F:lipid binding"/>
    <property type="evidence" value="ECO:0007669"/>
    <property type="project" value="UniProtKB-KW"/>
</dbReference>
<evidence type="ECO:0000313" key="3">
    <source>
        <dbReference type="Proteomes" id="UP000269923"/>
    </source>
</evidence>
<keyword evidence="3" id="KW-1185">Reference proteome</keyword>
<dbReference type="RefSeq" id="WP_124793680.1">
    <property type="nucleotide sequence ID" value="NZ_RQYC01000001.1"/>
</dbReference>
<evidence type="ECO:0000313" key="2">
    <source>
        <dbReference type="EMBL" id="RRD91471.1"/>
    </source>
</evidence>
<dbReference type="Gene3D" id="3.30.1180.10">
    <property type="match status" value="1"/>
</dbReference>
<evidence type="ECO:0000256" key="1">
    <source>
        <dbReference type="ARBA" id="ARBA00023121"/>
    </source>
</evidence>
<reference evidence="2 3" key="1">
    <citation type="submission" date="2018-11" db="EMBL/GenBank/DDBJ databases">
        <title>Genomes From Bacteria Associated with the Canine Oral Cavity: a Test Case for Automated Genome-Based Taxonomic Assignment.</title>
        <authorList>
            <person name="Coil D.A."/>
            <person name="Jospin G."/>
            <person name="Darling A.E."/>
            <person name="Wallis C."/>
            <person name="Davis I.J."/>
            <person name="Harris S."/>
            <person name="Eisen J.A."/>
            <person name="Holcombe L.J."/>
            <person name="O'Flynn C."/>
        </authorList>
    </citation>
    <scope>NUCLEOTIDE SEQUENCE [LARGE SCALE GENOMIC DNA]</scope>
    <source>
        <strain evidence="2 3">COT-280</strain>
    </source>
</reference>
<sequence>MVKKLVVAMSTSCLDYHPYQHNIRILRLNIELGNRRYIDGLSLKNGDFQNWMLENPQALARTSPPSRLEITKFFLKIMDEGYREVLFVGMSEALSKTCARVREIIPLFEGKMIIRVFDSRSGTFIEGMMALEADRCFKKGLSMEQTLSRLDELRSDCQVMFGVSDLSYLLYNGRLSRVSGFVANLLRLKPLIHINRRGEAEVAERIMTTARAMRVLSDRVARVLEHGSYSVFTLYSGDLELHRDLEDILESRNQLRHLPSYPISPVVAAHIGPHAFGVGLIRAPVHETAKNAA</sequence>
<comment type="caution">
    <text evidence="2">The sequence shown here is derived from an EMBL/GenBank/DDBJ whole genome shotgun (WGS) entry which is preliminary data.</text>
</comment>
<dbReference type="OrthoDB" id="9781230at2"/>
<protein>
    <submittedName>
        <fullName evidence="2">DegV family protein</fullName>
    </submittedName>
</protein>
<accession>A0A3P2A7X4</accession>
<dbReference type="PROSITE" id="PS51482">
    <property type="entry name" value="DEGV"/>
    <property type="match status" value="1"/>
</dbReference>
<dbReference type="AlphaFoldDB" id="A0A3P2A7X4"/>
<dbReference type="Proteomes" id="UP000269923">
    <property type="component" value="Unassembled WGS sequence"/>
</dbReference>
<name>A0A3P2A7X4_9NEIS</name>